<evidence type="ECO:0000259" key="1">
    <source>
        <dbReference type="Pfam" id="PF13625"/>
    </source>
</evidence>
<evidence type="ECO:0000313" key="2">
    <source>
        <dbReference type="EMBL" id="QDP98104.1"/>
    </source>
</evidence>
<dbReference type="KEGG" id="mik:FOE78_21335"/>
<dbReference type="PROSITE" id="PS52050">
    <property type="entry name" value="WYL"/>
    <property type="match status" value="1"/>
</dbReference>
<dbReference type="OrthoDB" id="3415124at2"/>
<organism evidence="2 3">
    <name type="scientific">Microlunatus elymi</name>
    <dbReference type="NCBI Taxonomy" id="2596828"/>
    <lineage>
        <taxon>Bacteria</taxon>
        <taxon>Bacillati</taxon>
        <taxon>Actinomycetota</taxon>
        <taxon>Actinomycetes</taxon>
        <taxon>Propionibacteriales</taxon>
        <taxon>Propionibacteriaceae</taxon>
        <taxon>Microlunatus</taxon>
    </lineage>
</organism>
<dbReference type="Proteomes" id="UP000319263">
    <property type="component" value="Chromosome"/>
</dbReference>
<feature type="domain" description="Helicase XPB/Ssl2 N-terminal" evidence="1">
    <location>
        <begin position="461"/>
        <end position="583"/>
    </location>
</feature>
<name>A0A516Q3V7_9ACTN</name>
<dbReference type="Pfam" id="PF13625">
    <property type="entry name" value="Helicase_C_3"/>
    <property type="match status" value="1"/>
</dbReference>
<dbReference type="EMBL" id="CP041692">
    <property type="protein sequence ID" value="QDP98104.1"/>
    <property type="molecule type" value="Genomic_DNA"/>
</dbReference>
<dbReference type="AlphaFoldDB" id="A0A516Q3V7"/>
<protein>
    <recommendedName>
        <fullName evidence="1">Helicase XPB/Ssl2 N-terminal domain-containing protein</fullName>
    </recommendedName>
</protein>
<sequence length="733" mass="78626">MVTAPRTLTEAVRLLDQDQLIELLRLRPDLRYPLPRHIAELVGQATTSTSIARALDGLNAWQAAVAEALAVLGDGTDIDEISYLLGNPASAITPAVAALRHRALLWGSDDDLHLVRAVRDHFGNYPAGLAPVSPHPLTDRQIDAALRACGDQVRPVLDRLLWGPPTGTVRNADRPISTDAARTPVELLLAHRLLRPLDRDTVMLSREVALLLRGRESSWLLGREPVPPQPPELTGPGRTRTVIRLAAVGAANEIVHDVELIIAELDLDPRRLLRDGGLSTRDVQQLARDFDGRLPYTGFLLEIAAAAGLVGSQDKITLVPTVDYDRWVGQPGPLRWLRLARAWLGADRYFSAAAETHPLRADAHAARAVDNRKLIIEMAAGAAIGTVLNTDQLRTAAGWHRPGAARHGHRLDEVIDWTWQEAGWLGLVALGGVSELLGVLADGRELPAELARLFPEPLDHVIIQSDLTAVAQGPLEAAVSSSLRLLADQESRGGGAVYRFSQKSIRRGFDAGWAGAEIGDWLQRHSSTGVPQPLRYLIDDVARQYGAIRVGAATSYLRVEDPAQQAAILSHPQAARLQLRSIAPGVLVSPADPDEVVTVLQDIGLKPAAEDARGQLLTTGPRRRAPAHTEAGTQAWSVAAEEAAAAILAAEQRLPAAARMPLEDGIALLAEAVGTRALVRVSYVDPNGTPATRELQPVEVAAGSVRAVDPANSEIVSLPISRISGVSLAADRA</sequence>
<keyword evidence="3" id="KW-1185">Reference proteome</keyword>
<accession>A0A516Q3V7</accession>
<dbReference type="InterPro" id="IPR032830">
    <property type="entry name" value="XPB/Ssl2_N"/>
</dbReference>
<proteinExistence type="predicted"/>
<evidence type="ECO:0000313" key="3">
    <source>
        <dbReference type="Proteomes" id="UP000319263"/>
    </source>
</evidence>
<gene>
    <name evidence="2" type="ORF">FOE78_21335</name>
</gene>
<reference evidence="2 3" key="1">
    <citation type="submission" date="2019-07" db="EMBL/GenBank/DDBJ databases">
        <title>Microlunatus dokdonensis sp. nov. isolated from the rhizospheric soil of the wild plant Elymus tsukushiensis.</title>
        <authorList>
            <person name="Ghim S.-Y."/>
            <person name="Hwang Y.-J."/>
            <person name="Son J.-S."/>
            <person name="Shin J.-H."/>
        </authorList>
    </citation>
    <scope>NUCLEOTIDE SEQUENCE [LARGE SCALE GENOMIC DNA]</scope>
    <source>
        <strain evidence="2 3">KUDC0627</strain>
    </source>
</reference>
<dbReference type="RefSeq" id="WP_143988048.1">
    <property type="nucleotide sequence ID" value="NZ_CP041692.1"/>
</dbReference>